<name>A0A8H5A7I4_FUSOX</name>
<comment type="caution">
    <text evidence="4">The sequence shown here is derived from an EMBL/GenBank/DDBJ whole genome shotgun (WGS) entry which is preliminary data.</text>
</comment>
<evidence type="ECO:0000256" key="1">
    <source>
        <dbReference type="ARBA" id="ARBA00022737"/>
    </source>
</evidence>
<dbReference type="AlphaFoldDB" id="A0A8H5A7I4"/>
<dbReference type="Proteomes" id="UP000558688">
    <property type="component" value="Unassembled WGS sequence"/>
</dbReference>
<organism evidence="4 5">
    <name type="scientific">Fusarium oxysporum</name>
    <name type="common">Fusarium vascular wilt</name>
    <dbReference type="NCBI Taxonomy" id="5507"/>
    <lineage>
        <taxon>Eukaryota</taxon>
        <taxon>Fungi</taxon>
        <taxon>Dikarya</taxon>
        <taxon>Ascomycota</taxon>
        <taxon>Pezizomycotina</taxon>
        <taxon>Sordariomycetes</taxon>
        <taxon>Hypocreomycetidae</taxon>
        <taxon>Hypocreales</taxon>
        <taxon>Nectriaceae</taxon>
        <taxon>Fusarium</taxon>
        <taxon>Fusarium oxysporum species complex</taxon>
    </lineage>
</organism>
<dbReference type="Pfam" id="PF16546">
    <property type="entry name" value="SGTA_dimer"/>
    <property type="match status" value="1"/>
</dbReference>
<dbReference type="SUPFAM" id="SSF48452">
    <property type="entry name" value="TPR-like"/>
    <property type="match status" value="1"/>
</dbReference>
<feature type="domain" description="SGTA homodimerisation" evidence="3">
    <location>
        <begin position="225"/>
        <end position="267"/>
    </location>
</feature>
<protein>
    <recommendedName>
        <fullName evidence="3">SGTA homodimerisation domain-containing protein</fullName>
    </recommendedName>
</protein>
<keyword evidence="1" id="KW-0677">Repeat</keyword>
<reference evidence="4" key="1">
    <citation type="submission" date="2020-02" db="EMBL/GenBank/DDBJ databases">
        <title>Identification and distribution of gene clusters putatively required for synthesis of sphingolipid metabolism inhibitors in phylogenetically diverse species of the filamentous fungus Fusarium.</title>
        <authorList>
            <person name="Kim H.-S."/>
            <person name="Busman M."/>
            <person name="Brown D.W."/>
            <person name="Divon H."/>
            <person name="Uhlig S."/>
            <person name="Proctor R.H."/>
        </authorList>
    </citation>
    <scope>NUCLEOTIDE SEQUENCE [LARGE SCALE GENOMIC DNA]</scope>
    <source>
        <strain evidence="4">NRRL 39464</strain>
    </source>
</reference>
<evidence type="ECO:0000313" key="5">
    <source>
        <dbReference type="Proteomes" id="UP000558688"/>
    </source>
</evidence>
<dbReference type="PANTHER" id="PTHR45831:SF2">
    <property type="entry name" value="LD24721P"/>
    <property type="match status" value="1"/>
</dbReference>
<proteinExistence type="predicted"/>
<dbReference type="GO" id="GO:0072380">
    <property type="term" value="C:TRC complex"/>
    <property type="evidence" value="ECO:0007669"/>
    <property type="project" value="TreeGrafter"/>
</dbReference>
<evidence type="ECO:0000313" key="4">
    <source>
        <dbReference type="EMBL" id="KAF5260063.1"/>
    </source>
</evidence>
<dbReference type="GO" id="GO:0006620">
    <property type="term" value="P:post-translational protein targeting to endoplasmic reticulum membrane"/>
    <property type="evidence" value="ECO:0007669"/>
    <property type="project" value="TreeGrafter"/>
</dbReference>
<dbReference type="InterPro" id="IPR011990">
    <property type="entry name" value="TPR-like_helical_dom_sf"/>
</dbReference>
<dbReference type="GO" id="GO:0060090">
    <property type="term" value="F:molecular adaptor activity"/>
    <property type="evidence" value="ECO:0007669"/>
    <property type="project" value="TreeGrafter"/>
</dbReference>
<accession>A0A8H5A7I4</accession>
<sequence>MEPSKSEQYRRVFWLIYVLDIDIMSRTGSSPSVGGESIAIGLPSETHSGSLDPYSMPAEQGTVNVLRYLASLAIIQSKVYMTLDAQRIKFVEDEQLQGIEDTLLTQLEVWKSSFPVQIQPISDGTSETVNMDLHVLWAHLNYYTTLCQIHSRLYRIRHERNSGQSENQYVRAANPQSHLEAARSILRLVCNMKHRQFTIIWLVHGSGQGIWRCLQAIQVLNTAPEQRLALVICDFLKASFNDNIVTAGGRESMTVATICIAKSFNVNVPNPLVMGLQKRVPSAAGSTLALEFTEQQKKESEVSKLKGNTVKAQKDYGSAIDFYTQALTIDAKNAIFLSNRASAPSSNRSQFSACADTDAALVTDPTYIRGSRLSPASFNSGEPRERLLVLYCRLNDLETLQA</sequence>
<dbReference type="PANTHER" id="PTHR45831">
    <property type="entry name" value="LD24721P"/>
    <property type="match status" value="1"/>
</dbReference>
<dbReference type="InterPro" id="IPR032374">
    <property type="entry name" value="SGTA_dimer"/>
</dbReference>
<evidence type="ECO:0000256" key="2">
    <source>
        <dbReference type="ARBA" id="ARBA00022803"/>
    </source>
</evidence>
<evidence type="ECO:0000259" key="3">
    <source>
        <dbReference type="Pfam" id="PF16546"/>
    </source>
</evidence>
<dbReference type="GO" id="GO:0016020">
    <property type="term" value="C:membrane"/>
    <property type="evidence" value="ECO:0007669"/>
    <property type="project" value="TreeGrafter"/>
</dbReference>
<gene>
    <name evidence="4" type="ORF">FOXYS1_9295</name>
</gene>
<dbReference type="Gene3D" id="1.20.5.420">
    <property type="entry name" value="Immunoglobulin FC, subunit C"/>
    <property type="match status" value="1"/>
</dbReference>
<dbReference type="EMBL" id="JAAFOW010001579">
    <property type="protein sequence ID" value="KAF5260063.1"/>
    <property type="molecule type" value="Genomic_DNA"/>
</dbReference>
<keyword evidence="2" id="KW-0802">TPR repeat</keyword>
<dbReference type="Gene3D" id="1.25.40.10">
    <property type="entry name" value="Tetratricopeptide repeat domain"/>
    <property type="match status" value="1"/>
</dbReference>
<dbReference type="InterPro" id="IPR047150">
    <property type="entry name" value="SGT"/>
</dbReference>
<dbReference type="CDD" id="cd12148">
    <property type="entry name" value="fungal_TF_MHR"/>
    <property type="match status" value="1"/>
</dbReference>